<feature type="region of interest" description="Disordered" evidence="1">
    <location>
        <begin position="58"/>
        <end position="149"/>
    </location>
</feature>
<organism evidence="2 3">
    <name type="scientific">Prymnesium parvum</name>
    <name type="common">Toxic golden alga</name>
    <dbReference type="NCBI Taxonomy" id="97485"/>
    <lineage>
        <taxon>Eukaryota</taxon>
        <taxon>Haptista</taxon>
        <taxon>Haptophyta</taxon>
        <taxon>Prymnesiophyceae</taxon>
        <taxon>Prymnesiales</taxon>
        <taxon>Prymnesiaceae</taxon>
        <taxon>Prymnesium</taxon>
    </lineage>
</organism>
<dbReference type="Proteomes" id="UP001515480">
    <property type="component" value="Unassembled WGS sequence"/>
</dbReference>
<proteinExistence type="predicted"/>
<evidence type="ECO:0000313" key="2">
    <source>
        <dbReference type="EMBL" id="KAL1519142.1"/>
    </source>
</evidence>
<evidence type="ECO:0000256" key="1">
    <source>
        <dbReference type="SAM" id="MobiDB-lite"/>
    </source>
</evidence>
<keyword evidence="3" id="KW-1185">Reference proteome</keyword>
<comment type="caution">
    <text evidence="2">The sequence shown here is derived from an EMBL/GenBank/DDBJ whole genome shotgun (WGS) entry which is preliminary data.</text>
</comment>
<dbReference type="AlphaFoldDB" id="A0AB34JEG5"/>
<protein>
    <submittedName>
        <fullName evidence="2">Uncharacterized protein</fullName>
    </submittedName>
</protein>
<name>A0AB34JEG5_PRYPA</name>
<feature type="compositionally biased region" description="Low complexity" evidence="1">
    <location>
        <begin position="63"/>
        <end position="74"/>
    </location>
</feature>
<reference evidence="2 3" key="1">
    <citation type="journal article" date="2024" name="Science">
        <title>Giant polyketide synthase enzymes in the biosynthesis of giant marine polyether toxins.</title>
        <authorList>
            <person name="Fallon T.R."/>
            <person name="Shende V.V."/>
            <person name="Wierzbicki I.H."/>
            <person name="Pendleton A.L."/>
            <person name="Watervoot N.F."/>
            <person name="Auber R.P."/>
            <person name="Gonzalez D.J."/>
            <person name="Wisecaver J.H."/>
            <person name="Moore B.S."/>
        </authorList>
    </citation>
    <scope>NUCLEOTIDE SEQUENCE [LARGE SCALE GENOMIC DNA]</scope>
    <source>
        <strain evidence="2 3">12B1</strain>
    </source>
</reference>
<evidence type="ECO:0000313" key="3">
    <source>
        <dbReference type="Proteomes" id="UP001515480"/>
    </source>
</evidence>
<feature type="compositionally biased region" description="Low complexity" evidence="1">
    <location>
        <begin position="104"/>
        <end position="119"/>
    </location>
</feature>
<dbReference type="EMBL" id="JBGBPQ010000010">
    <property type="protein sequence ID" value="KAL1519142.1"/>
    <property type="molecule type" value="Genomic_DNA"/>
</dbReference>
<accession>A0AB34JEG5</accession>
<gene>
    <name evidence="2" type="ORF">AB1Y20_003403</name>
</gene>
<sequence length="183" mass="18914">MADLLLDDAFVQAKEAELAALQARLSALDEASPHPNLGEVRRQREARVEQFLHNFLPLPPKLPSDASAPSAADARGLPFPDHAGIVTPRSGREPALLGHSARPAAEGRSGSSISRSAASTPGRTSAQGRAAACRAGPTPSAASKRAPPYKVTPAVAALAASMHDSPYSGRAAARMMATAIVKK</sequence>